<feature type="domain" description="PHD-type" evidence="11">
    <location>
        <begin position="275"/>
        <end position="333"/>
    </location>
</feature>
<keyword evidence="4 8" id="KW-0863">Zinc-finger</keyword>
<dbReference type="Pfam" id="PF01429">
    <property type="entry name" value="MBD"/>
    <property type="match status" value="1"/>
</dbReference>
<feature type="region of interest" description="Disordered" evidence="10">
    <location>
        <begin position="42"/>
        <end position="132"/>
    </location>
</feature>
<feature type="region of interest" description="Disordered" evidence="10">
    <location>
        <begin position="147"/>
        <end position="261"/>
    </location>
</feature>
<feature type="compositionally biased region" description="Pro residues" evidence="10">
    <location>
        <begin position="948"/>
        <end position="961"/>
    </location>
</feature>
<dbReference type="PANTHER" id="PTHR23194:SF16">
    <property type="entry name" value="PROTEIN PYGOPUS"/>
    <property type="match status" value="1"/>
</dbReference>
<evidence type="ECO:0000256" key="1">
    <source>
        <dbReference type="ARBA" id="ARBA00004123"/>
    </source>
</evidence>
<evidence type="ECO:0000256" key="2">
    <source>
        <dbReference type="ARBA" id="ARBA00022687"/>
    </source>
</evidence>
<dbReference type="SMART" id="SM00391">
    <property type="entry name" value="MBD"/>
    <property type="match status" value="1"/>
</dbReference>
<feature type="compositionally biased region" description="Basic and acidic residues" evidence="10">
    <location>
        <begin position="214"/>
        <end position="227"/>
    </location>
</feature>
<dbReference type="PROSITE" id="PS01359">
    <property type="entry name" value="ZF_PHD_1"/>
    <property type="match status" value="1"/>
</dbReference>
<proteinExistence type="predicted"/>
<feature type="compositionally biased region" description="Polar residues" evidence="10">
    <location>
        <begin position="765"/>
        <end position="778"/>
    </location>
</feature>
<dbReference type="InterPro" id="IPR013083">
    <property type="entry name" value="Znf_RING/FYVE/PHD"/>
</dbReference>
<dbReference type="InterPro" id="IPR052475">
    <property type="entry name" value="Wnt_Signal_Transd_Protein"/>
</dbReference>
<dbReference type="Gene3D" id="3.30.40.10">
    <property type="entry name" value="Zinc/RING finger domain, C3HC4 (zinc finger)"/>
    <property type="match status" value="1"/>
</dbReference>
<evidence type="ECO:0000256" key="6">
    <source>
        <dbReference type="ARBA" id="ARBA00023242"/>
    </source>
</evidence>
<feature type="region of interest" description="Disordered" evidence="10">
    <location>
        <begin position="654"/>
        <end position="779"/>
    </location>
</feature>
<dbReference type="InterPro" id="IPR019786">
    <property type="entry name" value="Zinc_finger_PHD-type_CS"/>
</dbReference>
<dbReference type="GO" id="GO:0003677">
    <property type="term" value="F:DNA binding"/>
    <property type="evidence" value="ECO:0007669"/>
    <property type="project" value="InterPro"/>
</dbReference>
<gene>
    <name evidence="13" type="ORF">g.35335</name>
</gene>
<feature type="region of interest" description="Disordered" evidence="10">
    <location>
        <begin position="507"/>
        <end position="545"/>
    </location>
</feature>
<dbReference type="SUPFAM" id="SSF54171">
    <property type="entry name" value="DNA-binding domain"/>
    <property type="match status" value="1"/>
</dbReference>
<feature type="compositionally biased region" description="Low complexity" evidence="10">
    <location>
        <begin position="70"/>
        <end position="79"/>
    </location>
</feature>
<feature type="compositionally biased region" description="Basic and acidic residues" evidence="10">
    <location>
        <begin position="239"/>
        <end position="259"/>
    </location>
</feature>
<dbReference type="PROSITE" id="PS50016">
    <property type="entry name" value="ZF_PHD_2"/>
    <property type="match status" value="1"/>
</dbReference>
<feature type="domain" description="MBD" evidence="12">
    <location>
        <begin position="410"/>
        <end position="481"/>
    </location>
</feature>
<feature type="compositionally biased region" description="Basic and acidic residues" evidence="10">
    <location>
        <begin position="57"/>
        <end position="68"/>
    </location>
</feature>
<dbReference type="AlphaFoldDB" id="A0A1B6EHU7"/>
<dbReference type="GO" id="GO:0008270">
    <property type="term" value="F:zinc ion binding"/>
    <property type="evidence" value="ECO:0007669"/>
    <property type="project" value="UniProtKB-KW"/>
</dbReference>
<dbReference type="InterPro" id="IPR001965">
    <property type="entry name" value="Znf_PHD"/>
</dbReference>
<evidence type="ECO:0000256" key="5">
    <source>
        <dbReference type="ARBA" id="ARBA00022833"/>
    </source>
</evidence>
<feature type="region of interest" description="Disordered" evidence="10">
    <location>
        <begin position="920"/>
        <end position="961"/>
    </location>
</feature>
<evidence type="ECO:0000256" key="10">
    <source>
        <dbReference type="SAM" id="MobiDB-lite"/>
    </source>
</evidence>
<feature type="compositionally biased region" description="Acidic residues" evidence="10">
    <location>
        <begin position="181"/>
        <end position="191"/>
    </location>
</feature>
<name>A0A1B6EHU7_9HEMI</name>
<dbReference type="GO" id="GO:0016055">
    <property type="term" value="P:Wnt signaling pathway"/>
    <property type="evidence" value="ECO:0007669"/>
    <property type="project" value="UniProtKB-KW"/>
</dbReference>
<evidence type="ECO:0000259" key="12">
    <source>
        <dbReference type="PROSITE" id="PS50982"/>
    </source>
</evidence>
<dbReference type="SMART" id="SM00249">
    <property type="entry name" value="PHD"/>
    <property type="match status" value="1"/>
</dbReference>
<feature type="compositionally biased region" description="Polar residues" evidence="10">
    <location>
        <begin position="734"/>
        <end position="747"/>
    </location>
</feature>
<evidence type="ECO:0000256" key="9">
    <source>
        <dbReference type="SAM" id="Coils"/>
    </source>
</evidence>
<dbReference type="CDD" id="cd15551">
    <property type="entry name" value="PHD_PYGO"/>
    <property type="match status" value="1"/>
</dbReference>
<dbReference type="PANTHER" id="PTHR23194">
    <property type="entry name" value="PYGOPUS"/>
    <property type="match status" value="1"/>
</dbReference>
<reference evidence="13" key="1">
    <citation type="submission" date="2015-11" db="EMBL/GenBank/DDBJ databases">
        <title>De novo transcriptome assembly of four potential Pierce s Disease insect vectors from Arizona vineyards.</title>
        <authorList>
            <person name="Tassone E.E."/>
        </authorList>
    </citation>
    <scope>NUCLEOTIDE SEQUENCE</scope>
</reference>
<keyword evidence="6" id="KW-0539">Nucleus</keyword>
<evidence type="ECO:0008006" key="14">
    <source>
        <dbReference type="Google" id="ProtNLM"/>
    </source>
</evidence>
<accession>A0A1B6EHU7</accession>
<evidence type="ECO:0000256" key="7">
    <source>
        <dbReference type="ARBA" id="ARBA00037400"/>
    </source>
</evidence>
<dbReference type="CDD" id="cd00122">
    <property type="entry name" value="MBD"/>
    <property type="match status" value="1"/>
</dbReference>
<evidence type="ECO:0000313" key="13">
    <source>
        <dbReference type="EMBL" id="JAS37498.1"/>
    </source>
</evidence>
<dbReference type="PROSITE" id="PS50982">
    <property type="entry name" value="MBD"/>
    <property type="match status" value="1"/>
</dbReference>
<comment type="subcellular location">
    <subcellularLocation>
        <location evidence="1">Nucleus</location>
    </subcellularLocation>
</comment>
<sequence>MGEPAADVEITPKKIRKSRWGPIAENELSETETMGKLTEEPQKIIPNGTGNGVQENLPEKTPIKEKQQKTIKITKISKSAKSEKTKEVVKSTTKEEPGTILPPSCDSPTSSKSSGDSFHGFDNEALSEEQLKKQGALQRLLVNLKASGNVSSSESSSEEEQEPAAEQSDVEGSETGRDEEMTVDTDSDQMEIDIGNDKENLSKADSMELSDVGTNRKDGENRTRDSDVDVVETDSVKSGGDKSPSKSQKAGDNKTDSKVKNSSILESTLKGGTKVEYCGGCAAEVDDAEEGICCDGDCERWFHLRCSGLSQAEYDELGLDENAKWACTKCSAEVLLDPFSSPDRNIRNTNESVQVVLVVVPQQFQGTSPPSLAKKNTKPLLSVRKDLGTLSTPSPKRRSIIKDGRTPRVDISNPAFLKPFDFGWKRELVYRSTNDSQNRRQGDIYYYTPKGKKLRSLREISDHLVGTDLTQDNFTFWKEPLGIDDPEKEIIRDAKFKMVNKDPLATPSLPKKVTPKITKTPKPAPKLTATVTPLDSSNSSISVTPKASASVTPRVVFKGKASLGTGPKFKVTPTKTSTTPSQTQKIVISKGNEKVTLSKKTPPVKNYTEIITEENKLKHFESSKHVDNEIETEEDIEVNGRKNFKRYGLLANAKSPWKKPTESNSSSSCSEDLSDSSPEKLDTEIRTLSVRSVRSRRAARTTSHGSKVTAFNLNEDVTSHQNKKKTLVHPLSKIDSNNKMLTTSSSPEKLPSENSVKRPPEIQFRPSNPSSYGCQTSPVKPRRLVGPSASPSVFNTNMITCNSPFETVLIVDTASTDTYINSPKRRDASYESPLIVNNSDCSIEIISVESLGSKEQISKFDKNFLVASPSNQSSMNVKKKSSVSRISDNRVIESCFTKGSNFSPVSIGSSSTEEIVVVDDDIEDNSSPPFLMRNSPPPKMRNVSSPNRSPPSLKPILSPPPLVPCPKRTDNSSLPSCSFSNKNHIISTTPDDVTQQLNVLRNTDSYQMDYRKLKKERFHMRQKAKKAMEKLKRSYVKEKELFVKRKSEEKKLRIQYLELKVKMKELKMELVKKQLGEMGSS</sequence>
<feature type="compositionally biased region" description="Polar residues" evidence="10">
    <location>
        <begin position="534"/>
        <end position="545"/>
    </location>
</feature>
<dbReference type="InterPro" id="IPR016177">
    <property type="entry name" value="DNA-bd_dom_sf"/>
</dbReference>
<organism evidence="13">
    <name type="scientific">Cuerna arida</name>
    <dbReference type="NCBI Taxonomy" id="1464854"/>
    <lineage>
        <taxon>Eukaryota</taxon>
        <taxon>Metazoa</taxon>
        <taxon>Ecdysozoa</taxon>
        <taxon>Arthropoda</taxon>
        <taxon>Hexapoda</taxon>
        <taxon>Insecta</taxon>
        <taxon>Pterygota</taxon>
        <taxon>Neoptera</taxon>
        <taxon>Paraneoptera</taxon>
        <taxon>Hemiptera</taxon>
        <taxon>Auchenorrhyncha</taxon>
        <taxon>Membracoidea</taxon>
        <taxon>Cicadellidae</taxon>
        <taxon>Cicadellinae</taxon>
        <taxon>Proconiini</taxon>
        <taxon>Cuerna</taxon>
    </lineage>
</organism>
<feature type="compositionally biased region" description="Low complexity" evidence="10">
    <location>
        <begin position="509"/>
        <end position="533"/>
    </location>
</feature>
<feature type="coiled-coil region" evidence="9">
    <location>
        <begin position="1010"/>
        <end position="1069"/>
    </location>
</feature>
<evidence type="ECO:0000256" key="8">
    <source>
        <dbReference type="PROSITE-ProRule" id="PRU00146"/>
    </source>
</evidence>
<keyword evidence="2" id="KW-0879">Wnt signaling pathway</keyword>
<keyword evidence="3" id="KW-0479">Metal-binding</keyword>
<dbReference type="InterPro" id="IPR001739">
    <property type="entry name" value="Methyl_CpG_DNA-bd"/>
</dbReference>
<protein>
    <recommendedName>
        <fullName evidence="14">PHD-type domain-containing protein</fullName>
    </recommendedName>
</protein>
<feature type="compositionally biased region" description="Acidic residues" evidence="10">
    <location>
        <begin position="156"/>
        <end position="172"/>
    </location>
</feature>
<evidence type="ECO:0000256" key="4">
    <source>
        <dbReference type="ARBA" id="ARBA00022771"/>
    </source>
</evidence>
<dbReference type="InterPro" id="IPR019787">
    <property type="entry name" value="Znf_PHD-finger"/>
</dbReference>
<dbReference type="Gene3D" id="3.30.890.10">
    <property type="entry name" value="Methyl-cpg-binding Protein 2, Chain A"/>
    <property type="match status" value="1"/>
</dbReference>
<dbReference type="SUPFAM" id="SSF57903">
    <property type="entry name" value="FYVE/PHD zinc finger"/>
    <property type="match status" value="1"/>
</dbReference>
<keyword evidence="5" id="KW-0862">Zinc</keyword>
<evidence type="ECO:0000259" key="11">
    <source>
        <dbReference type="PROSITE" id="PS50016"/>
    </source>
</evidence>
<comment type="function">
    <text evidence="7">Involved in signal transduction through the Wnt pathway.</text>
</comment>
<dbReference type="GO" id="GO:0005634">
    <property type="term" value="C:nucleus"/>
    <property type="evidence" value="ECO:0007669"/>
    <property type="project" value="UniProtKB-SubCell"/>
</dbReference>
<feature type="compositionally biased region" description="Low complexity" evidence="10">
    <location>
        <begin position="102"/>
        <end position="117"/>
    </location>
</feature>
<dbReference type="EMBL" id="GECZ01032271">
    <property type="protein sequence ID" value="JAS37498.1"/>
    <property type="molecule type" value="Transcribed_RNA"/>
</dbReference>
<dbReference type="InterPro" id="IPR011011">
    <property type="entry name" value="Znf_FYVE_PHD"/>
</dbReference>
<evidence type="ECO:0000256" key="3">
    <source>
        <dbReference type="ARBA" id="ARBA00022723"/>
    </source>
</evidence>
<feature type="compositionally biased region" description="Basic and acidic residues" evidence="10">
    <location>
        <begin position="195"/>
        <end position="206"/>
    </location>
</feature>
<feature type="compositionally biased region" description="Polar residues" evidence="10">
    <location>
        <begin position="704"/>
        <end position="720"/>
    </location>
</feature>
<feature type="compositionally biased region" description="Low complexity" evidence="10">
    <location>
        <begin position="662"/>
        <end position="671"/>
    </location>
</feature>
<keyword evidence="9" id="KW-0175">Coiled coil</keyword>
<feature type="compositionally biased region" description="Basic and acidic residues" evidence="10">
    <location>
        <begin position="80"/>
        <end position="97"/>
    </location>
</feature>